<dbReference type="EMBL" id="NVUU01000139">
    <property type="protein sequence ID" value="PCI91232.1"/>
    <property type="molecule type" value="Genomic_DNA"/>
</dbReference>
<reference evidence="2" key="1">
    <citation type="submission" date="2017-08" db="EMBL/GenBank/DDBJ databases">
        <title>A dynamic microbial community with high functional redundancy inhabits the cold, oxic subseafloor aquifer.</title>
        <authorList>
            <person name="Tully B.J."/>
            <person name="Wheat C.G."/>
            <person name="Glazer B.T."/>
            <person name="Huber J.A."/>
        </authorList>
    </citation>
    <scope>NUCLEOTIDE SEQUENCE [LARGE SCALE GENOMIC DNA]</scope>
</reference>
<comment type="caution">
    <text evidence="1">The sequence shown here is derived from an EMBL/GenBank/DDBJ whole genome shotgun (WGS) entry which is preliminary data.</text>
</comment>
<protein>
    <submittedName>
        <fullName evidence="1">Uncharacterized protein</fullName>
    </submittedName>
</protein>
<accession>A0A2A4Y8F0</accession>
<organism evidence="1 2">
    <name type="scientific">Aerophobetes bacterium</name>
    <dbReference type="NCBI Taxonomy" id="2030807"/>
    <lineage>
        <taxon>Bacteria</taxon>
        <taxon>Candidatus Aerophobota</taxon>
    </lineage>
</organism>
<name>A0A2A4Y8F0_UNCAE</name>
<gene>
    <name evidence="1" type="ORF">COB11_08560</name>
</gene>
<evidence type="ECO:0000313" key="1">
    <source>
        <dbReference type="EMBL" id="PCI91232.1"/>
    </source>
</evidence>
<evidence type="ECO:0000313" key="2">
    <source>
        <dbReference type="Proteomes" id="UP000217838"/>
    </source>
</evidence>
<dbReference type="Proteomes" id="UP000217838">
    <property type="component" value="Unassembled WGS sequence"/>
</dbReference>
<proteinExistence type="predicted"/>
<dbReference type="AlphaFoldDB" id="A0A2A4Y8F0"/>
<sequence length="84" mass="9395">MTTALFFSQKYPQFPSPSGHDHQHFSRIINDLIAYRDNPIMGFSDASKVHVELLQVKGDIHAEIQAGNCCLKLAALLNHSAFQL</sequence>